<name>A0A4P9VY45_9FUNG</name>
<accession>A0A4P9VY45</accession>
<dbReference type="AlphaFoldDB" id="A0A4P9VY45"/>
<gene>
    <name evidence="1" type="ORF">BDK51DRAFT_29460</name>
</gene>
<proteinExistence type="predicted"/>
<dbReference type="Proteomes" id="UP000269721">
    <property type="component" value="Unassembled WGS sequence"/>
</dbReference>
<reference evidence="2" key="1">
    <citation type="journal article" date="2018" name="Nat. Microbiol.">
        <title>Leveraging single-cell genomics to expand the fungal tree of life.</title>
        <authorList>
            <person name="Ahrendt S.R."/>
            <person name="Quandt C.A."/>
            <person name="Ciobanu D."/>
            <person name="Clum A."/>
            <person name="Salamov A."/>
            <person name="Andreopoulos B."/>
            <person name="Cheng J.F."/>
            <person name="Woyke T."/>
            <person name="Pelin A."/>
            <person name="Henrissat B."/>
            <person name="Reynolds N.K."/>
            <person name="Benny G.L."/>
            <person name="Smith M.E."/>
            <person name="James T.Y."/>
            <person name="Grigoriev I.V."/>
        </authorList>
    </citation>
    <scope>NUCLEOTIDE SEQUENCE [LARGE SCALE GENOMIC DNA]</scope>
</reference>
<evidence type="ECO:0000313" key="1">
    <source>
        <dbReference type="EMBL" id="RKO83230.1"/>
    </source>
</evidence>
<organism evidence="1 2">
    <name type="scientific">Blyttiomyces helicus</name>
    <dbReference type="NCBI Taxonomy" id="388810"/>
    <lineage>
        <taxon>Eukaryota</taxon>
        <taxon>Fungi</taxon>
        <taxon>Fungi incertae sedis</taxon>
        <taxon>Chytridiomycota</taxon>
        <taxon>Chytridiomycota incertae sedis</taxon>
        <taxon>Chytridiomycetes</taxon>
        <taxon>Chytridiomycetes incertae sedis</taxon>
        <taxon>Blyttiomyces</taxon>
    </lineage>
</organism>
<protein>
    <submittedName>
        <fullName evidence="1">Uncharacterized protein</fullName>
    </submittedName>
</protein>
<sequence>MYGSSTGQPRGDAVEHGATAHSWAVPNALVGVQELGHHRVVEPLHMGNVLQLVQKGLRTMTEVWQVSSELHASLTELVCCVRFPNHPHFPIWEVGSSSWSSSRRAPGDSQPECAPAPPQPQGCSNLFLRAAPPGSSKSAEELLQLGAIPCSGPGGARLRFSVVRLVGTLSCQPGQTHKRSKPMWKKFHLNQKT</sequence>
<keyword evidence="2" id="KW-1185">Reference proteome</keyword>
<evidence type="ECO:0000313" key="2">
    <source>
        <dbReference type="Proteomes" id="UP000269721"/>
    </source>
</evidence>
<dbReference type="EMBL" id="ML001486">
    <property type="protein sequence ID" value="RKO83230.1"/>
    <property type="molecule type" value="Genomic_DNA"/>
</dbReference>